<dbReference type="PANTHER" id="PTHR43790:SF9">
    <property type="entry name" value="GALACTOFURANOSE TRANSPORTER ATP-BINDING PROTEIN YTFR"/>
    <property type="match status" value="1"/>
</dbReference>
<reference evidence="8 9" key="1">
    <citation type="submission" date="2018-08" db="EMBL/GenBank/DDBJ databases">
        <title>Complete genome sequence of type strain Thalassospira indica MCCC 1A01103T, isolated from isolated from deep seawater of the Indian Ocean.</title>
        <authorList>
            <person name="Liu Y."/>
        </authorList>
    </citation>
    <scope>NUCLEOTIDE SEQUENCE [LARGE SCALE GENOMIC DNA]</scope>
    <source>
        <strain evidence="8 9">PB8BT</strain>
    </source>
</reference>
<accession>A0ABM6Y2Q7</accession>
<proteinExistence type="predicted"/>
<evidence type="ECO:0000313" key="9">
    <source>
        <dbReference type="Proteomes" id="UP000256971"/>
    </source>
</evidence>
<dbReference type="Proteomes" id="UP000256971">
    <property type="component" value="Chromosome"/>
</dbReference>
<dbReference type="CDD" id="cd03216">
    <property type="entry name" value="ABC_Carb_Monos_I"/>
    <property type="match status" value="1"/>
</dbReference>
<evidence type="ECO:0000259" key="7">
    <source>
        <dbReference type="PROSITE" id="PS50893"/>
    </source>
</evidence>
<dbReference type="InterPro" id="IPR003593">
    <property type="entry name" value="AAA+_ATPase"/>
</dbReference>
<keyword evidence="4" id="KW-0547">Nucleotide-binding</keyword>
<feature type="region of interest" description="Disordered" evidence="6">
    <location>
        <begin position="515"/>
        <end position="538"/>
    </location>
</feature>
<feature type="domain" description="ABC transporter" evidence="7">
    <location>
        <begin position="17"/>
        <end position="257"/>
    </location>
</feature>
<keyword evidence="3" id="KW-0677">Repeat</keyword>
<evidence type="ECO:0000256" key="2">
    <source>
        <dbReference type="ARBA" id="ARBA00022597"/>
    </source>
</evidence>
<evidence type="ECO:0000256" key="1">
    <source>
        <dbReference type="ARBA" id="ARBA00022448"/>
    </source>
</evidence>
<evidence type="ECO:0000256" key="5">
    <source>
        <dbReference type="ARBA" id="ARBA00022840"/>
    </source>
</evidence>
<dbReference type="Pfam" id="PF00005">
    <property type="entry name" value="ABC_tran"/>
    <property type="match status" value="2"/>
</dbReference>
<keyword evidence="9" id="KW-1185">Reference proteome</keyword>
<name>A0ABM6Y2Q7_9PROT</name>
<evidence type="ECO:0000313" key="8">
    <source>
        <dbReference type="EMBL" id="AXO16204.1"/>
    </source>
</evidence>
<dbReference type="InterPro" id="IPR027417">
    <property type="entry name" value="P-loop_NTPase"/>
</dbReference>
<sequence length="538" mass="57162">MSSAAHTSSETSQDLLLSLAGVTKRFGPLVANNAIDLTVHKGEIVALLGENGAGKTTLMNILFGHYVADEGTVTVASRDGNLEQLEPGAPQAALDAGIGMVHQHFTLAENLTGLDNIVLGTEPIFRLRRDRSSARAKLGELMAGSGLNVDLDQPVHKLTVGEKQRVEILKALYRNARLLVLDEPTAVLTPQEADSLFTILRKLAATGLAVIIIAHKLAEVLAVSHRIAVLRGGAKVGEMKTSEANHKSIAELMVGREVPASRRTPRAPGKPVITLADVTIDRGDSRRSLHGVNVTAREGEILGIAGVSGNGQAALAQLIAGLDKPDSGTVEIFGEKVTKFDAHTFAQNGIARIPEDRHHDGMVGSMTVTENIAIEDVRSAEYQKFGFLDFDAIRKRAEHAINDYDVRCPGPDAPARLLSGGNIQKLILARVLEKSPRLILANQPSRGLDVGAQSEVHRRLLEARQGGAAVILISEDLDELLTISDQIAVIHAGHITPAMPTDSIDRSELGLMMAGQKAAPHAPDAPPATTTTNPGETA</sequence>
<dbReference type="CDD" id="cd03215">
    <property type="entry name" value="ABC_Carb_Monos_II"/>
    <property type="match status" value="1"/>
</dbReference>
<evidence type="ECO:0000256" key="3">
    <source>
        <dbReference type="ARBA" id="ARBA00022737"/>
    </source>
</evidence>
<protein>
    <submittedName>
        <fullName evidence="8">ABC transporter ATP-binding protein</fullName>
    </submittedName>
</protein>
<evidence type="ECO:0000256" key="4">
    <source>
        <dbReference type="ARBA" id="ARBA00022741"/>
    </source>
</evidence>
<dbReference type="InterPro" id="IPR003439">
    <property type="entry name" value="ABC_transporter-like_ATP-bd"/>
</dbReference>
<dbReference type="InterPro" id="IPR050107">
    <property type="entry name" value="ABC_carbohydrate_import_ATPase"/>
</dbReference>
<dbReference type="Gene3D" id="3.40.50.300">
    <property type="entry name" value="P-loop containing nucleotide triphosphate hydrolases"/>
    <property type="match status" value="2"/>
</dbReference>
<dbReference type="SMART" id="SM00382">
    <property type="entry name" value="AAA"/>
    <property type="match status" value="2"/>
</dbReference>
<dbReference type="GO" id="GO:0005524">
    <property type="term" value="F:ATP binding"/>
    <property type="evidence" value="ECO:0007669"/>
    <property type="project" value="UniProtKB-KW"/>
</dbReference>
<dbReference type="PROSITE" id="PS50893">
    <property type="entry name" value="ABC_TRANSPORTER_2"/>
    <property type="match status" value="2"/>
</dbReference>
<dbReference type="InterPro" id="IPR017871">
    <property type="entry name" value="ABC_transporter-like_CS"/>
</dbReference>
<dbReference type="RefSeq" id="WP_064788788.1">
    <property type="nucleotide sequence ID" value="NZ_CP031555.1"/>
</dbReference>
<gene>
    <name evidence="8" type="ORF">DY252_19685</name>
</gene>
<keyword evidence="2" id="KW-0762">Sugar transport</keyword>
<evidence type="ECO:0000256" key="6">
    <source>
        <dbReference type="SAM" id="MobiDB-lite"/>
    </source>
</evidence>
<organism evidence="8 9">
    <name type="scientific">Thalassospira indica</name>
    <dbReference type="NCBI Taxonomy" id="1891279"/>
    <lineage>
        <taxon>Bacteria</taxon>
        <taxon>Pseudomonadati</taxon>
        <taxon>Pseudomonadota</taxon>
        <taxon>Alphaproteobacteria</taxon>
        <taxon>Rhodospirillales</taxon>
        <taxon>Thalassospiraceae</taxon>
        <taxon>Thalassospira</taxon>
    </lineage>
</organism>
<dbReference type="PANTHER" id="PTHR43790">
    <property type="entry name" value="CARBOHYDRATE TRANSPORT ATP-BINDING PROTEIN MG119-RELATED"/>
    <property type="match status" value="1"/>
</dbReference>
<keyword evidence="1" id="KW-0813">Transport</keyword>
<dbReference type="EMBL" id="CP031555">
    <property type="protein sequence ID" value="AXO16204.1"/>
    <property type="molecule type" value="Genomic_DNA"/>
</dbReference>
<feature type="compositionally biased region" description="Low complexity" evidence="6">
    <location>
        <begin position="518"/>
        <end position="538"/>
    </location>
</feature>
<keyword evidence="5 8" id="KW-0067">ATP-binding</keyword>
<dbReference type="PROSITE" id="PS00211">
    <property type="entry name" value="ABC_TRANSPORTER_1"/>
    <property type="match status" value="1"/>
</dbReference>
<dbReference type="SUPFAM" id="SSF52540">
    <property type="entry name" value="P-loop containing nucleoside triphosphate hydrolases"/>
    <property type="match status" value="2"/>
</dbReference>
<feature type="domain" description="ABC transporter" evidence="7">
    <location>
        <begin position="273"/>
        <end position="517"/>
    </location>
</feature>